<reference evidence="9" key="1">
    <citation type="submission" date="2016-04" db="EMBL/GenBank/DDBJ databases">
        <authorList>
            <person name="Evans L.H."/>
            <person name="Alamgir A."/>
            <person name="Owens N."/>
            <person name="Weber N.D."/>
            <person name="Virtaneva K."/>
            <person name="Barbian K."/>
            <person name="Babar A."/>
            <person name="Rosenke K."/>
        </authorList>
    </citation>
    <scope>NUCLEOTIDE SEQUENCE</scope>
    <source>
        <strain evidence="9">86-1</strain>
    </source>
</reference>
<evidence type="ECO:0000259" key="7">
    <source>
        <dbReference type="Pfam" id="PF07980"/>
    </source>
</evidence>
<evidence type="ECO:0000256" key="4">
    <source>
        <dbReference type="ARBA" id="ARBA00023136"/>
    </source>
</evidence>
<dbReference type="Gene3D" id="1.25.40.390">
    <property type="match status" value="1"/>
</dbReference>
<feature type="signal peptide" evidence="6">
    <location>
        <begin position="1"/>
        <end position="20"/>
    </location>
</feature>
<dbReference type="InterPro" id="IPR012944">
    <property type="entry name" value="SusD_RagB_dom"/>
</dbReference>
<dbReference type="SUPFAM" id="SSF48452">
    <property type="entry name" value="TPR-like"/>
    <property type="match status" value="1"/>
</dbReference>
<keyword evidence="3 6" id="KW-0732">Signal</keyword>
<evidence type="ECO:0000256" key="5">
    <source>
        <dbReference type="ARBA" id="ARBA00023237"/>
    </source>
</evidence>
<feature type="domain" description="SusD-like N-terminal" evidence="8">
    <location>
        <begin position="48"/>
        <end position="216"/>
    </location>
</feature>
<accession>A0A212K1K6</accession>
<evidence type="ECO:0000259" key="8">
    <source>
        <dbReference type="Pfam" id="PF14322"/>
    </source>
</evidence>
<sequence length="687" mass="77716">MKNMKKIIILSLLSIFLLSACNDLDIAPKNLITDEDILTNESGMEIYMATMYSNMPFEDFKYMGEWGVEFNAWLGSMGIEGTGEALNRDGICKTFTGERTAYWGNAFSLLRKANYLLETLPQYQGSFQEQSYNHYLGEAYFVRAFVFYAMARRFGGVPLVTKVIQYPNDKEALEVPRASEEETWNQVLADFDKAASLLSPTSPKSGYSNKYVALAFKAEAMLYAGSVAKYNETVTGRLTGLGQKTGIRVIGFGADSWQAASKKYFTEAYKAAREVMESGKYSLYKKKWSATDRDAQYQNMVDMFSDLSSPENIYVRQYVYPTLTHGYDAYSAPFIFRAPLSSGTCPTLDFLELFDGFDRYADGTVKVTSGTSNTTGDYLLYDKPMDFFKNAEPRLRAYVIFPGDMFKGKEIEIRAGVYTGSTPVKPFFKDYSYANAETYYQHLDAYTQKPKTLYLSPKSENVETVDYNGQKMNASGANGPFYDQGESAMAGFYGRKWLNSNPAFVAAEGKSEQPFILMRYADVLLNAAEAAVELSLAGVASPDGADLLQVATDAVNEIRERAGATQLTSKIASTETGRNIVRKERRKELAFEHKTKWDLRRWRVQHYDGRDGFWGEARNKDAFSNNSRYRFRGLYPFFSTTTGKYFFDAHFQMVGLKTFEYNPIDYYFEIPGGEVSKSLVIDQQPNR</sequence>
<dbReference type="InterPro" id="IPR033985">
    <property type="entry name" value="SusD-like_N"/>
</dbReference>
<dbReference type="PROSITE" id="PS51257">
    <property type="entry name" value="PROKAR_LIPOPROTEIN"/>
    <property type="match status" value="1"/>
</dbReference>
<feature type="chain" id="PRO_5012736078" description="RagB/SusD family nutrient uptake outer membrane protein" evidence="6">
    <location>
        <begin position="21"/>
        <end position="687"/>
    </location>
</feature>
<dbReference type="EMBL" id="FLUM01000003">
    <property type="protein sequence ID" value="SBW05553.1"/>
    <property type="molecule type" value="Genomic_DNA"/>
</dbReference>
<dbReference type="AlphaFoldDB" id="A0A212K1K6"/>
<feature type="domain" description="RagB/SusD" evidence="7">
    <location>
        <begin position="343"/>
        <end position="685"/>
    </location>
</feature>
<evidence type="ECO:0000313" key="9">
    <source>
        <dbReference type="EMBL" id="SBW05553.1"/>
    </source>
</evidence>
<keyword evidence="5" id="KW-0998">Cell outer membrane</keyword>
<dbReference type="Pfam" id="PF14322">
    <property type="entry name" value="SusD-like_3"/>
    <property type="match status" value="1"/>
</dbReference>
<name>A0A212K1K6_9BACT</name>
<organism evidence="9">
    <name type="scientific">uncultured Dysgonomonas sp</name>
    <dbReference type="NCBI Taxonomy" id="206096"/>
    <lineage>
        <taxon>Bacteria</taxon>
        <taxon>Pseudomonadati</taxon>
        <taxon>Bacteroidota</taxon>
        <taxon>Bacteroidia</taxon>
        <taxon>Bacteroidales</taxon>
        <taxon>Dysgonomonadaceae</taxon>
        <taxon>Dysgonomonas</taxon>
        <taxon>environmental samples</taxon>
    </lineage>
</organism>
<keyword evidence="4" id="KW-0472">Membrane</keyword>
<comment type="subcellular location">
    <subcellularLocation>
        <location evidence="1">Cell outer membrane</location>
    </subcellularLocation>
</comment>
<protein>
    <recommendedName>
        <fullName evidence="10">RagB/SusD family nutrient uptake outer membrane protein</fullName>
    </recommendedName>
</protein>
<gene>
    <name evidence="9" type="ORF">KL86DYS1_31142</name>
</gene>
<dbReference type="GO" id="GO:0009279">
    <property type="term" value="C:cell outer membrane"/>
    <property type="evidence" value="ECO:0007669"/>
    <property type="project" value="UniProtKB-SubCell"/>
</dbReference>
<evidence type="ECO:0000256" key="3">
    <source>
        <dbReference type="ARBA" id="ARBA00022729"/>
    </source>
</evidence>
<proteinExistence type="inferred from homology"/>
<dbReference type="InterPro" id="IPR011990">
    <property type="entry name" value="TPR-like_helical_dom_sf"/>
</dbReference>
<dbReference type="Pfam" id="PF07980">
    <property type="entry name" value="SusD_RagB"/>
    <property type="match status" value="1"/>
</dbReference>
<evidence type="ECO:0008006" key="10">
    <source>
        <dbReference type="Google" id="ProtNLM"/>
    </source>
</evidence>
<evidence type="ECO:0000256" key="1">
    <source>
        <dbReference type="ARBA" id="ARBA00004442"/>
    </source>
</evidence>
<evidence type="ECO:0000256" key="2">
    <source>
        <dbReference type="ARBA" id="ARBA00006275"/>
    </source>
</evidence>
<comment type="similarity">
    <text evidence="2">Belongs to the SusD family.</text>
</comment>
<evidence type="ECO:0000256" key="6">
    <source>
        <dbReference type="SAM" id="SignalP"/>
    </source>
</evidence>